<name>A0A841TY63_9BACL</name>
<dbReference type="GO" id="GO:0007234">
    <property type="term" value="P:osmosensory signaling via phosphorelay pathway"/>
    <property type="evidence" value="ECO:0007669"/>
    <property type="project" value="TreeGrafter"/>
</dbReference>
<dbReference type="Gene3D" id="1.10.287.130">
    <property type="match status" value="1"/>
</dbReference>
<evidence type="ECO:0000256" key="1">
    <source>
        <dbReference type="ARBA" id="ARBA00000085"/>
    </source>
</evidence>
<evidence type="ECO:0000259" key="15">
    <source>
        <dbReference type="PROSITE" id="PS50885"/>
    </source>
</evidence>
<dbReference type="PRINTS" id="PR00344">
    <property type="entry name" value="BCTRLSENSOR"/>
</dbReference>
<keyword evidence="7" id="KW-0547">Nucleotide-binding</keyword>
<evidence type="ECO:0000256" key="13">
    <source>
        <dbReference type="SAM" id="Phobius"/>
    </source>
</evidence>
<evidence type="ECO:0000256" key="7">
    <source>
        <dbReference type="ARBA" id="ARBA00022741"/>
    </source>
</evidence>
<keyword evidence="8" id="KW-0418">Kinase</keyword>
<dbReference type="FunFam" id="1.10.287.130:FF:000001">
    <property type="entry name" value="Two-component sensor histidine kinase"/>
    <property type="match status" value="1"/>
</dbReference>
<dbReference type="GO" id="GO:0005524">
    <property type="term" value="F:ATP binding"/>
    <property type="evidence" value="ECO:0007669"/>
    <property type="project" value="UniProtKB-KW"/>
</dbReference>
<proteinExistence type="predicted"/>
<dbReference type="EMBL" id="JACJVR010000019">
    <property type="protein sequence ID" value="MBB6690861.1"/>
    <property type="molecule type" value="Genomic_DNA"/>
</dbReference>
<dbReference type="InterPro" id="IPR003661">
    <property type="entry name" value="HisK_dim/P_dom"/>
</dbReference>
<dbReference type="SMART" id="SM00304">
    <property type="entry name" value="HAMP"/>
    <property type="match status" value="1"/>
</dbReference>
<evidence type="ECO:0000256" key="12">
    <source>
        <dbReference type="SAM" id="Coils"/>
    </source>
</evidence>
<dbReference type="PROSITE" id="PS50885">
    <property type="entry name" value="HAMP"/>
    <property type="match status" value="1"/>
</dbReference>
<evidence type="ECO:0000256" key="3">
    <source>
        <dbReference type="ARBA" id="ARBA00012438"/>
    </source>
</evidence>
<reference evidence="16 17" key="1">
    <citation type="submission" date="2020-08" db="EMBL/GenBank/DDBJ databases">
        <title>Cohnella phylogeny.</title>
        <authorList>
            <person name="Dunlap C."/>
        </authorList>
    </citation>
    <scope>NUCLEOTIDE SEQUENCE [LARGE SCALE GENOMIC DNA]</scope>
    <source>
        <strain evidence="16 17">DSM 25239</strain>
    </source>
</reference>
<dbReference type="GO" id="GO:0005886">
    <property type="term" value="C:plasma membrane"/>
    <property type="evidence" value="ECO:0007669"/>
    <property type="project" value="UniProtKB-SubCell"/>
</dbReference>
<dbReference type="GO" id="GO:0000156">
    <property type="term" value="F:phosphorelay response regulator activity"/>
    <property type="evidence" value="ECO:0007669"/>
    <property type="project" value="TreeGrafter"/>
</dbReference>
<evidence type="ECO:0000256" key="4">
    <source>
        <dbReference type="ARBA" id="ARBA00022475"/>
    </source>
</evidence>
<feature type="domain" description="Histidine kinase" evidence="14">
    <location>
        <begin position="319"/>
        <end position="540"/>
    </location>
</feature>
<evidence type="ECO:0000256" key="2">
    <source>
        <dbReference type="ARBA" id="ARBA00004651"/>
    </source>
</evidence>
<keyword evidence="13" id="KW-1133">Transmembrane helix</keyword>
<dbReference type="InterPro" id="IPR003660">
    <property type="entry name" value="HAMP_dom"/>
</dbReference>
<dbReference type="EC" id="2.7.13.3" evidence="3"/>
<dbReference type="InterPro" id="IPR036890">
    <property type="entry name" value="HATPase_C_sf"/>
</dbReference>
<dbReference type="Pfam" id="PF02518">
    <property type="entry name" value="HATPase_c"/>
    <property type="match status" value="1"/>
</dbReference>
<dbReference type="SMART" id="SM00387">
    <property type="entry name" value="HATPase_c"/>
    <property type="match status" value="1"/>
</dbReference>
<evidence type="ECO:0000256" key="5">
    <source>
        <dbReference type="ARBA" id="ARBA00022553"/>
    </source>
</evidence>
<dbReference type="InterPro" id="IPR005467">
    <property type="entry name" value="His_kinase_dom"/>
</dbReference>
<dbReference type="SUPFAM" id="SSF55874">
    <property type="entry name" value="ATPase domain of HSP90 chaperone/DNA topoisomerase II/histidine kinase"/>
    <property type="match status" value="1"/>
</dbReference>
<evidence type="ECO:0000256" key="11">
    <source>
        <dbReference type="ARBA" id="ARBA00023136"/>
    </source>
</evidence>
<feature type="domain" description="HAMP" evidence="15">
    <location>
        <begin position="238"/>
        <end position="290"/>
    </location>
</feature>
<dbReference type="SUPFAM" id="SSF47384">
    <property type="entry name" value="Homodimeric domain of signal transducing histidine kinase"/>
    <property type="match status" value="1"/>
</dbReference>
<keyword evidence="17" id="KW-1185">Reference proteome</keyword>
<keyword evidence="10" id="KW-0902">Two-component regulatory system</keyword>
<evidence type="ECO:0000313" key="17">
    <source>
        <dbReference type="Proteomes" id="UP000553776"/>
    </source>
</evidence>
<keyword evidence="5" id="KW-0597">Phosphoprotein</keyword>
<dbReference type="PANTHER" id="PTHR42878:SF3">
    <property type="entry name" value="HISTIDINE PROTEIN KINASE SAES"/>
    <property type="match status" value="1"/>
</dbReference>
<keyword evidence="6" id="KW-0808">Transferase</keyword>
<keyword evidence="13" id="KW-0812">Transmembrane</keyword>
<protein>
    <recommendedName>
        <fullName evidence="3">histidine kinase</fullName>
        <ecNumber evidence="3">2.7.13.3</ecNumber>
    </recommendedName>
</protein>
<accession>A0A841TY63</accession>
<keyword evidence="9" id="KW-0067">ATP-binding</keyword>
<comment type="catalytic activity">
    <reaction evidence="1">
        <text>ATP + protein L-histidine = ADP + protein N-phospho-L-histidine.</text>
        <dbReference type="EC" id="2.7.13.3"/>
    </reaction>
</comment>
<dbReference type="Pfam" id="PF00512">
    <property type="entry name" value="HisKA"/>
    <property type="match status" value="1"/>
</dbReference>
<dbReference type="Proteomes" id="UP000553776">
    <property type="component" value="Unassembled WGS sequence"/>
</dbReference>
<evidence type="ECO:0000259" key="14">
    <source>
        <dbReference type="PROSITE" id="PS50109"/>
    </source>
</evidence>
<evidence type="ECO:0000313" key="16">
    <source>
        <dbReference type="EMBL" id="MBB6690861.1"/>
    </source>
</evidence>
<dbReference type="InterPro" id="IPR036097">
    <property type="entry name" value="HisK_dim/P_sf"/>
</dbReference>
<evidence type="ECO:0000256" key="6">
    <source>
        <dbReference type="ARBA" id="ARBA00022679"/>
    </source>
</evidence>
<dbReference type="InterPro" id="IPR003594">
    <property type="entry name" value="HATPase_dom"/>
</dbReference>
<dbReference type="AlphaFoldDB" id="A0A841TY63"/>
<feature type="transmembrane region" description="Helical" evidence="13">
    <location>
        <begin position="12"/>
        <end position="35"/>
    </location>
</feature>
<dbReference type="InterPro" id="IPR050351">
    <property type="entry name" value="BphY/WalK/GraS-like"/>
</dbReference>
<comment type="caution">
    <text evidence="16">The sequence shown here is derived from an EMBL/GenBank/DDBJ whole genome shotgun (WGS) entry which is preliminary data.</text>
</comment>
<feature type="coiled-coil region" evidence="12">
    <location>
        <begin position="282"/>
        <end position="309"/>
    </location>
</feature>
<dbReference type="RefSeq" id="WP_185134862.1">
    <property type="nucleotide sequence ID" value="NZ_JACJVR010000019.1"/>
</dbReference>
<dbReference type="PROSITE" id="PS50109">
    <property type="entry name" value="HIS_KIN"/>
    <property type="match status" value="1"/>
</dbReference>
<evidence type="ECO:0000256" key="9">
    <source>
        <dbReference type="ARBA" id="ARBA00022840"/>
    </source>
</evidence>
<comment type="subcellular location">
    <subcellularLocation>
        <location evidence="2">Cell membrane</location>
        <topology evidence="2">Multi-pass membrane protein</topology>
    </subcellularLocation>
</comment>
<dbReference type="InterPro" id="IPR004358">
    <property type="entry name" value="Sig_transdc_His_kin-like_C"/>
</dbReference>
<dbReference type="PANTHER" id="PTHR42878">
    <property type="entry name" value="TWO-COMPONENT HISTIDINE KINASE"/>
    <property type="match status" value="1"/>
</dbReference>
<dbReference type="SMART" id="SM00388">
    <property type="entry name" value="HisKA"/>
    <property type="match status" value="1"/>
</dbReference>
<evidence type="ECO:0000256" key="8">
    <source>
        <dbReference type="ARBA" id="ARBA00022777"/>
    </source>
</evidence>
<dbReference type="GO" id="GO:0030295">
    <property type="term" value="F:protein kinase activator activity"/>
    <property type="evidence" value="ECO:0007669"/>
    <property type="project" value="TreeGrafter"/>
</dbReference>
<dbReference type="Pfam" id="PF00672">
    <property type="entry name" value="HAMP"/>
    <property type="match status" value="1"/>
</dbReference>
<dbReference type="Gene3D" id="6.10.340.10">
    <property type="match status" value="1"/>
</dbReference>
<dbReference type="CDD" id="cd06225">
    <property type="entry name" value="HAMP"/>
    <property type="match status" value="1"/>
</dbReference>
<gene>
    <name evidence="16" type="ORF">H7B90_05530</name>
</gene>
<feature type="transmembrane region" description="Helical" evidence="13">
    <location>
        <begin position="217"/>
        <end position="239"/>
    </location>
</feature>
<organism evidence="16 17">
    <name type="scientific">Cohnella xylanilytica</name>
    <dbReference type="NCBI Taxonomy" id="557555"/>
    <lineage>
        <taxon>Bacteria</taxon>
        <taxon>Bacillati</taxon>
        <taxon>Bacillota</taxon>
        <taxon>Bacilli</taxon>
        <taxon>Bacillales</taxon>
        <taxon>Paenibacillaceae</taxon>
        <taxon>Cohnella</taxon>
    </lineage>
</organism>
<dbReference type="GO" id="GO:0000155">
    <property type="term" value="F:phosphorelay sensor kinase activity"/>
    <property type="evidence" value="ECO:0007669"/>
    <property type="project" value="InterPro"/>
</dbReference>
<dbReference type="CDD" id="cd00082">
    <property type="entry name" value="HisKA"/>
    <property type="match status" value="1"/>
</dbReference>
<sequence>MTKLRHSIAFRLFAVTFAAMLLFVGILLLALAGGFSSFYERQQKKDIASDLNKIRDRYANAAQLFPGKGGFPPYFGQFEDEYSATLALVTLQGGLTQIMIGGGGAPASGAGAQSVPLKIGNRDSASVFVLPKGPNMDRAERLGTALESWRQDAGAFSGVMREGKTLVYRADTGGGTAGALLIAVTALTTDGTGNGKVLFALSSLQPVTNAASVFRDLSLYVFAFAFVVVGLLAVGYAALVTRPLRRLNGIAGRLASLDFSTRSGWKRKDEIGELSRTFDFLADNLQGTLAELTSANEKLRLDIENEKRLERMRREFVAGVSHELKTPLSLVGGYAEGLRDNIGSGAKREKYAEVILEETRRMASIVGDMLDLSQLESGRYSLKREAFDVAELLNEAADRAEAYAAGSGKSVRVNVRLPEPPAEPPRAYADRLRIGQVLTNLATNAVRHAAEGGAIEFSAAPEGGRWTIYVRNDGEPIPEEELTRIWGQFYRIDRSRSRDSGGTGIGLAIVRQILELHGSRYGVRNEPGGVVFAFTLQTADGDAGVRNEERTG</sequence>
<dbReference type="Gene3D" id="3.30.565.10">
    <property type="entry name" value="Histidine kinase-like ATPase, C-terminal domain"/>
    <property type="match status" value="1"/>
</dbReference>
<keyword evidence="12" id="KW-0175">Coiled coil</keyword>
<evidence type="ECO:0000256" key="10">
    <source>
        <dbReference type="ARBA" id="ARBA00023012"/>
    </source>
</evidence>
<keyword evidence="4" id="KW-1003">Cell membrane</keyword>
<keyword evidence="11 13" id="KW-0472">Membrane</keyword>
<dbReference type="SUPFAM" id="SSF158472">
    <property type="entry name" value="HAMP domain-like"/>
    <property type="match status" value="1"/>
</dbReference>